<name>A0A6C0E2P2_9ZZZZ</name>
<sequence length="288" mass="34353">MYNINKNQFFIYIRMTTALCFLINNTINKENVWKKWIEPNKDIINVYIHYKDYTTIESEWIKKHCIPLNSIVRTSYYHVVPAYMALLYFSINHDVNNQWFCFLSESCVPIISPEEFRILFNRHKHQSILQWREAWWNVEYHKRANLALFTKEFQLGHTPWFVLTKEDAIKCLLYKQVKKSVYSLICKGGLANESIFAIMLKTFNRLGDDGDNGQNVINAPSTLIDWSRMTSSTSPYVFKYETDIYTMQHNIDWIVGEKKKNQYTIFLRKIDSSFPDDVLEKMIYTHVD</sequence>
<proteinExistence type="predicted"/>
<organism evidence="6">
    <name type="scientific">viral metagenome</name>
    <dbReference type="NCBI Taxonomy" id="1070528"/>
    <lineage>
        <taxon>unclassified sequences</taxon>
        <taxon>metagenomes</taxon>
        <taxon>organismal metagenomes</taxon>
    </lineage>
</organism>
<accession>A0A6C0E2P2</accession>
<dbReference type="AlphaFoldDB" id="A0A6C0E2P2"/>
<keyword evidence="5" id="KW-0325">Glycoprotein</keyword>
<evidence type="ECO:0000256" key="5">
    <source>
        <dbReference type="ARBA" id="ARBA00023180"/>
    </source>
</evidence>
<reference evidence="6" key="1">
    <citation type="journal article" date="2020" name="Nature">
        <title>Giant virus diversity and host interactions through global metagenomics.</title>
        <authorList>
            <person name="Schulz F."/>
            <person name="Roux S."/>
            <person name="Paez-Espino D."/>
            <person name="Jungbluth S."/>
            <person name="Walsh D.A."/>
            <person name="Denef V.J."/>
            <person name="McMahon K.D."/>
            <person name="Konstantinidis K.T."/>
            <person name="Eloe-Fadrosh E.A."/>
            <person name="Kyrpides N.C."/>
            <person name="Woyke T."/>
        </authorList>
    </citation>
    <scope>NUCLEOTIDE SEQUENCE</scope>
    <source>
        <strain evidence="6">GVMAG-M-3300023179-116</strain>
    </source>
</reference>
<comment type="subcellular location">
    <subcellularLocation>
        <location evidence="1">Membrane</location>
        <topology evidence="1">Single-pass type II membrane protein</topology>
    </subcellularLocation>
</comment>
<evidence type="ECO:0000256" key="2">
    <source>
        <dbReference type="ARBA" id="ARBA00022676"/>
    </source>
</evidence>
<dbReference type="EMBL" id="MN739730">
    <property type="protein sequence ID" value="QHT23314.1"/>
    <property type="molecule type" value="Genomic_DNA"/>
</dbReference>
<evidence type="ECO:0000256" key="3">
    <source>
        <dbReference type="ARBA" id="ARBA00022679"/>
    </source>
</evidence>
<dbReference type="InterPro" id="IPR003406">
    <property type="entry name" value="Glyco_trans_14"/>
</dbReference>
<protein>
    <recommendedName>
        <fullName evidence="7">Core-2/I-Branching enzyme</fullName>
    </recommendedName>
</protein>
<keyword evidence="2" id="KW-0328">Glycosyltransferase</keyword>
<evidence type="ECO:0000313" key="6">
    <source>
        <dbReference type="EMBL" id="QHT23314.1"/>
    </source>
</evidence>
<dbReference type="GO" id="GO:0016020">
    <property type="term" value="C:membrane"/>
    <property type="evidence" value="ECO:0007669"/>
    <property type="project" value="UniProtKB-SubCell"/>
</dbReference>
<evidence type="ECO:0000256" key="1">
    <source>
        <dbReference type="ARBA" id="ARBA00004606"/>
    </source>
</evidence>
<dbReference type="PANTHER" id="PTHR31042">
    <property type="entry name" value="CORE-2/I-BRANCHING BETA-1,6-N-ACETYLGLUCOSAMINYLTRANSFERASE FAMILY PROTEIN-RELATED"/>
    <property type="match status" value="1"/>
</dbReference>
<dbReference type="GO" id="GO:0016757">
    <property type="term" value="F:glycosyltransferase activity"/>
    <property type="evidence" value="ECO:0007669"/>
    <property type="project" value="UniProtKB-KW"/>
</dbReference>
<keyword evidence="3" id="KW-0808">Transferase</keyword>
<keyword evidence="4" id="KW-0472">Membrane</keyword>
<dbReference type="PANTHER" id="PTHR31042:SF150">
    <property type="entry name" value="OS06G0661900 PROTEIN"/>
    <property type="match status" value="1"/>
</dbReference>
<dbReference type="InterPro" id="IPR044174">
    <property type="entry name" value="BC10-like"/>
</dbReference>
<evidence type="ECO:0000256" key="4">
    <source>
        <dbReference type="ARBA" id="ARBA00023136"/>
    </source>
</evidence>
<evidence type="ECO:0008006" key="7">
    <source>
        <dbReference type="Google" id="ProtNLM"/>
    </source>
</evidence>
<dbReference type="Pfam" id="PF02485">
    <property type="entry name" value="Branch"/>
    <property type="match status" value="1"/>
</dbReference>